<dbReference type="PANTHER" id="PTHR43798:SF33">
    <property type="entry name" value="HYDROLASE, PUTATIVE (AFU_ORTHOLOGUE AFUA_2G14860)-RELATED"/>
    <property type="match status" value="1"/>
</dbReference>
<dbReference type="PRINTS" id="PR00111">
    <property type="entry name" value="ABHYDROLASE"/>
</dbReference>
<dbReference type="EMBL" id="JBHTFQ010000002">
    <property type="protein sequence ID" value="MFC7703690.1"/>
    <property type="molecule type" value="Genomic_DNA"/>
</dbReference>
<protein>
    <submittedName>
        <fullName evidence="2">Alpha/beta fold hydrolase</fullName>
    </submittedName>
</protein>
<sequence>MNCGPIDVPGGRLWCDARGTGAPVVLVHGFSFDLRSWAPQAEALSGRYRVIRHDLRGFGRSDVPTGPYSHAEDLAEVIGHLGLHRPLVVGLSLGANVAMAYALQYPHGLSGLVLASPGLPGHRWTRERPPDAAMAFARDHDLGATRRFWLDHPMFASLQDHPDARARVAEMVADYGGWHWRNEDMQHPAAALSDRIAAIKVPTLVISGGRDDPGYREIAEVIAATIPQAELLRFDRAGHMVNLEEPDAFNRAVADFAARCHFPVPSPEAQ</sequence>
<organism evidence="2 3">
    <name type="scientific">Plastorhodobacter daqingensis</name>
    <dbReference type="NCBI Taxonomy" id="1387281"/>
    <lineage>
        <taxon>Bacteria</taxon>
        <taxon>Pseudomonadati</taxon>
        <taxon>Pseudomonadota</taxon>
        <taxon>Alphaproteobacteria</taxon>
        <taxon>Rhodobacterales</taxon>
        <taxon>Paracoccaceae</taxon>
        <taxon>Plastorhodobacter</taxon>
    </lineage>
</organism>
<dbReference type="SUPFAM" id="SSF53474">
    <property type="entry name" value="alpha/beta-Hydrolases"/>
    <property type="match status" value="1"/>
</dbReference>
<comment type="caution">
    <text evidence="2">The sequence shown here is derived from an EMBL/GenBank/DDBJ whole genome shotgun (WGS) entry which is preliminary data.</text>
</comment>
<dbReference type="Gene3D" id="3.40.50.1820">
    <property type="entry name" value="alpha/beta hydrolase"/>
    <property type="match status" value="1"/>
</dbReference>
<reference evidence="3" key="1">
    <citation type="journal article" date="2019" name="Int. J. Syst. Evol. Microbiol.">
        <title>The Global Catalogue of Microorganisms (GCM) 10K type strain sequencing project: providing services to taxonomists for standard genome sequencing and annotation.</title>
        <authorList>
            <consortium name="The Broad Institute Genomics Platform"/>
            <consortium name="The Broad Institute Genome Sequencing Center for Infectious Disease"/>
            <person name="Wu L."/>
            <person name="Ma J."/>
        </authorList>
    </citation>
    <scope>NUCLEOTIDE SEQUENCE [LARGE SCALE GENOMIC DNA]</scope>
    <source>
        <strain evidence="3">CGMCC 1.12750</strain>
    </source>
</reference>
<feature type="domain" description="AB hydrolase-1" evidence="1">
    <location>
        <begin position="23"/>
        <end position="246"/>
    </location>
</feature>
<dbReference type="InterPro" id="IPR050266">
    <property type="entry name" value="AB_hydrolase_sf"/>
</dbReference>
<evidence type="ECO:0000259" key="1">
    <source>
        <dbReference type="Pfam" id="PF00561"/>
    </source>
</evidence>
<evidence type="ECO:0000313" key="3">
    <source>
        <dbReference type="Proteomes" id="UP001596516"/>
    </source>
</evidence>
<dbReference type="PANTHER" id="PTHR43798">
    <property type="entry name" value="MONOACYLGLYCEROL LIPASE"/>
    <property type="match status" value="1"/>
</dbReference>
<dbReference type="Proteomes" id="UP001596516">
    <property type="component" value="Unassembled WGS sequence"/>
</dbReference>
<keyword evidence="2" id="KW-0378">Hydrolase</keyword>
<dbReference type="RefSeq" id="WP_377400457.1">
    <property type="nucleotide sequence ID" value="NZ_JBHTFQ010000002.1"/>
</dbReference>
<dbReference type="InterPro" id="IPR000073">
    <property type="entry name" value="AB_hydrolase_1"/>
</dbReference>
<gene>
    <name evidence="2" type="ORF">ACFQXB_05735</name>
</gene>
<evidence type="ECO:0000313" key="2">
    <source>
        <dbReference type="EMBL" id="MFC7703690.1"/>
    </source>
</evidence>
<accession>A0ABW2UJC6</accession>
<dbReference type="GO" id="GO:0016787">
    <property type="term" value="F:hydrolase activity"/>
    <property type="evidence" value="ECO:0007669"/>
    <property type="project" value="UniProtKB-KW"/>
</dbReference>
<name>A0ABW2UJC6_9RHOB</name>
<proteinExistence type="predicted"/>
<keyword evidence="3" id="KW-1185">Reference proteome</keyword>
<dbReference type="InterPro" id="IPR029058">
    <property type="entry name" value="AB_hydrolase_fold"/>
</dbReference>
<dbReference type="Pfam" id="PF00561">
    <property type="entry name" value="Abhydrolase_1"/>
    <property type="match status" value="1"/>
</dbReference>